<dbReference type="Proteomes" id="UP001597063">
    <property type="component" value="Unassembled WGS sequence"/>
</dbReference>
<evidence type="ECO:0000313" key="2">
    <source>
        <dbReference type="Proteomes" id="UP001597063"/>
    </source>
</evidence>
<evidence type="ECO:0000313" key="1">
    <source>
        <dbReference type="EMBL" id="MFD0684366.1"/>
    </source>
</evidence>
<gene>
    <name evidence="1" type="ORF">ACFQZM_07665</name>
</gene>
<organism evidence="1 2">
    <name type="scientific">Actinomadura fibrosa</name>
    <dbReference type="NCBI Taxonomy" id="111802"/>
    <lineage>
        <taxon>Bacteria</taxon>
        <taxon>Bacillati</taxon>
        <taxon>Actinomycetota</taxon>
        <taxon>Actinomycetes</taxon>
        <taxon>Streptosporangiales</taxon>
        <taxon>Thermomonosporaceae</taxon>
        <taxon>Actinomadura</taxon>
    </lineage>
</organism>
<name>A0ABW2XD22_9ACTN</name>
<reference evidence="2" key="1">
    <citation type="journal article" date="2019" name="Int. J. Syst. Evol. Microbiol.">
        <title>The Global Catalogue of Microorganisms (GCM) 10K type strain sequencing project: providing services to taxonomists for standard genome sequencing and annotation.</title>
        <authorList>
            <consortium name="The Broad Institute Genomics Platform"/>
            <consortium name="The Broad Institute Genome Sequencing Center for Infectious Disease"/>
            <person name="Wu L."/>
            <person name="Ma J."/>
        </authorList>
    </citation>
    <scope>NUCLEOTIDE SEQUENCE [LARGE SCALE GENOMIC DNA]</scope>
    <source>
        <strain evidence="2">JCM 9371</strain>
    </source>
</reference>
<sequence>MSEPQAIEPNTWTPLLGTDVEVLVDGVEGHVTVEPEHYRNHRGEELVQFRWTMPAGGHVAIRAPKAPMVWFDPDGS</sequence>
<keyword evidence="2" id="KW-1185">Reference proteome</keyword>
<proteinExistence type="predicted"/>
<protein>
    <submittedName>
        <fullName evidence="1">Uncharacterized protein</fullName>
    </submittedName>
</protein>
<comment type="caution">
    <text evidence="1">The sequence shown here is derived from an EMBL/GenBank/DDBJ whole genome shotgun (WGS) entry which is preliminary data.</text>
</comment>
<accession>A0ABW2XD22</accession>
<dbReference type="EMBL" id="JBHTGP010000003">
    <property type="protein sequence ID" value="MFD0684366.1"/>
    <property type="molecule type" value="Genomic_DNA"/>
</dbReference>
<dbReference type="RefSeq" id="WP_131756744.1">
    <property type="nucleotide sequence ID" value="NZ_CAACUY010000020.1"/>
</dbReference>